<dbReference type="OrthoDB" id="9811849at2"/>
<dbReference type="Proteomes" id="UP000270626">
    <property type="component" value="Unassembled WGS sequence"/>
</dbReference>
<comment type="caution">
    <text evidence="4">The sequence shown here is derived from an EMBL/GenBank/DDBJ whole genome shotgun (WGS) entry which is preliminary data.</text>
</comment>
<dbReference type="InterPro" id="IPR036770">
    <property type="entry name" value="Ankyrin_rpt-contain_sf"/>
</dbReference>
<sequence>MSPDLAQFLDQHGFPRDRLSAPQDDGRFTPLMRACKEGRLDIVDELLTLGVDLAVTNIDGCNALWLACYHGNPALLQRLIDAGIEIDRQNGNGATCLMYVSSNGKAELVRLLLANGADPALRNLDDFSALDLASTVDCLRLLKMAA</sequence>
<dbReference type="PANTHER" id="PTHR24173">
    <property type="entry name" value="ANKYRIN REPEAT CONTAINING"/>
    <property type="match status" value="1"/>
</dbReference>
<evidence type="ECO:0000256" key="3">
    <source>
        <dbReference type="PROSITE-ProRule" id="PRU00023"/>
    </source>
</evidence>
<organism evidence="4 5">
    <name type="scientific">Azonexus fungiphilus</name>
    <dbReference type="NCBI Taxonomy" id="146940"/>
    <lineage>
        <taxon>Bacteria</taxon>
        <taxon>Pseudomonadati</taxon>
        <taxon>Pseudomonadota</taxon>
        <taxon>Betaproteobacteria</taxon>
        <taxon>Rhodocyclales</taxon>
        <taxon>Azonexaceae</taxon>
        <taxon>Azonexus</taxon>
    </lineage>
</organism>
<dbReference type="SMART" id="SM00248">
    <property type="entry name" value="ANK"/>
    <property type="match status" value="3"/>
</dbReference>
<gene>
    <name evidence="4" type="ORF">DFR40_2839</name>
</gene>
<feature type="repeat" description="ANK" evidence="3">
    <location>
        <begin position="26"/>
        <end position="58"/>
    </location>
</feature>
<accession>A0A495VPL4</accession>
<dbReference type="PROSITE" id="PS50088">
    <property type="entry name" value="ANK_REPEAT"/>
    <property type="match status" value="3"/>
</dbReference>
<protein>
    <submittedName>
        <fullName evidence="4">Uncharacterized protein</fullName>
    </submittedName>
</protein>
<evidence type="ECO:0000256" key="2">
    <source>
        <dbReference type="ARBA" id="ARBA00023043"/>
    </source>
</evidence>
<feature type="repeat" description="ANK" evidence="3">
    <location>
        <begin position="92"/>
        <end position="124"/>
    </location>
</feature>
<evidence type="ECO:0000313" key="4">
    <source>
        <dbReference type="EMBL" id="RKT50285.1"/>
    </source>
</evidence>
<dbReference type="PROSITE" id="PS50297">
    <property type="entry name" value="ANK_REP_REGION"/>
    <property type="match status" value="2"/>
</dbReference>
<dbReference type="AlphaFoldDB" id="A0A495VPL4"/>
<keyword evidence="5" id="KW-1185">Reference proteome</keyword>
<name>A0A495VPL4_9RHOO</name>
<dbReference type="EMBL" id="RBXP01000018">
    <property type="protein sequence ID" value="RKT50285.1"/>
    <property type="molecule type" value="Genomic_DNA"/>
</dbReference>
<evidence type="ECO:0000256" key="1">
    <source>
        <dbReference type="ARBA" id="ARBA00022737"/>
    </source>
</evidence>
<dbReference type="InterPro" id="IPR002110">
    <property type="entry name" value="Ankyrin_rpt"/>
</dbReference>
<dbReference type="Pfam" id="PF12796">
    <property type="entry name" value="Ank_2"/>
    <property type="match status" value="1"/>
</dbReference>
<evidence type="ECO:0000313" key="5">
    <source>
        <dbReference type="Proteomes" id="UP000270626"/>
    </source>
</evidence>
<dbReference type="RefSeq" id="WP_121459123.1">
    <property type="nucleotide sequence ID" value="NZ_RBXP01000018.1"/>
</dbReference>
<keyword evidence="2 3" id="KW-0040">ANK repeat</keyword>
<reference evidence="4 5" key="1">
    <citation type="submission" date="2018-10" db="EMBL/GenBank/DDBJ databases">
        <title>Genomic Encyclopedia of Type Strains, Phase IV (KMG-IV): sequencing the most valuable type-strain genomes for metagenomic binning, comparative biology and taxonomic classification.</title>
        <authorList>
            <person name="Goeker M."/>
        </authorList>
    </citation>
    <scope>NUCLEOTIDE SEQUENCE [LARGE SCALE GENOMIC DNA]</scope>
    <source>
        <strain evidence="4 5">DSM 23841</strain>
    </source>
</reference>
<keyword evidence="1" id="KW-0677">Repeat</keyword>
<proteinExistence type="predicted"/>
<dbReference type="Pfam" id="PF13606">
    <property type="entry name" value="Ank_3"/>
    <property type="match status" value="1"/>
</dbReference>
<dbReference type="Gene3D" id="1.25.40.20">
    <property type="entry name" value="Ankyrin repeat-containing domain"/>
    <property type="match status" value="1"/>
</dbReference>
<dbReference type="SUPFAM" id="SSF48403">
    <property type="entry name" value="Ankyrin repeat"/>
    <property type="match status" value="1"/>
</dbReference>
<feature type="repeat" description="ANK" evidence="3">
    <location>
        <begin position="59"/>
        <end position="91"/>
    </location>
</feature>
<dbReference type="PANTHER" id="PTHR24173:SF74">
    <property type="entry name" value="ANKYRIN REPEAT DOMAIN-CONTAINING PROTEIN 16"/>
    <property type="match status" value="1"/>
</dbReference>